<dbReference type="RefSeq" id="WP_141376000.1">
    <property type="nucleotide sequence ID" value="NZ_BAPL01000005.1"/>
</dbReference>
<dbReference type="OrthoDB" id="3781311at2"/>
<evidence type="ECO:0000313" key="2">
    <source>
        <dbReference type="Proteomes" id="UP000317730"/>
    </source>
</evidence>
<evidence type="ECO:0000313" key="1">
    <source>
        <dbReference type="EMBL" id="GEB85606.1"/>
    </source>
</evidence>
<sequence>MTRKPVPARQGDLFASVPPATPPVARTVSPAIPADLWDRLARSAFRSRFHLGPQERAYLDEKGESAVLLHGQDFIAKRLAPAYPARDGRQTPWKGHPVFVAQHATATCCRSCLQKWHGLPKGIGLDAAQQAYVLAVIAAWIKRDSQHAVAPGPQEAGEESGR</sequence>
<gene>
    <name evidence="1" type="ORF">APE01nite_14030</name>
</gene>
<dbReference type="Pfam" id="PF13811">
    <property type="entry name" value="DUF4186"/>
    <property type="match status" value="1"/>
</dbReference>
<keyword evidence="2" id="KW-1185">Reference proteome</keyword>
<organism evidence="1 2">
    <name type="scientific">Acetobacter peroxydans</name>
    <dbReference type="NCBI Taxonomy" id="104098"/>
    <lineage>
        <taxon>Bacteria</taxon>
        <taxon>Pseudomonadati</taxon>
        <taxon>Pseudomonadota</taxon>
        <taxon>Alphaproteobacteria</taxon>
        <taxon>Acetobacterales</taxon>
        <taxon>Acetobacteraceae</taxon>
        <taxon>Acetobacter</taxon>
    </lineage>
</organism>
<name>A0A4Y3TT66_9PROT</name>
<dbReference type="InterPro" id="IPR020378">
    <property type="entry name" value="DUF4186"/>
</dbReference>
<accession>A0A4Y3TT66</accession>
<comment type="caution">
    <text evidence="1">The sequence shown here is derived from an EMBL/GenBank/DDBJ whole genome shotgun (WGS) entry which is preliminary data.</text>
</comment>
<evidence type="ECO:0008006" key="3">
    <source>
        <dbReference type="Google" id="ProtNLM"/>
    </source>
</evidence>
<proteinExistence type="predicted"/>
<dbReference type="EMBL" id="BJMV01000006">
    <property type="protein sequence ID" value="GEB85606.1"/>
    <property type="molecule type" value="Genomic_DNA"/>
</dbReference>
<dbReference type="Proteomes" id="UP000317730">
    <property type="component" value="Unassembled WGS sequence"/>
</dbReference>
<dbReference type="AlphaFoldDB" id="A0A4Y3TT66"/>
<reference evidence="1 2" key="1">
    <citation type="submission" date="2019-06" db="EMBL/GenBank/DDBJ databases">
        <title>Whole genome shotgun sequence of Acetobacter peroxydans NBRC 13755.</title>
        <authorList>
            <person name="Hosoyama A."/>
            <person name="Uohara A."/>
            <person name="Ohji S."/>
            <person name="Ichikawa N."/>
        </authorList>
    </citation>
    <scope>NUCLEOTIDE SEQUENCE [LARGE SCALE GENOMIC DNA]</scope>
    <source>
        <strain evidence="1 2">NBRC 13755</strain>
    </source>
</reference>
<protein>
    <recommendedName>
        <fullName evidence="3">DUF4186 domain-containing protein</fullName>
    </recommendedName>
</protein>